<dbReference type="AlphaFoldDB" id="A0A023WZ98"/>
<evidence type="ECO:0000256" key="7">
    <source>
        <dbReference type="RuleBase" id="RU000320"/>
    </source>
</evidence>
<feature type="transmembrane region" description="Helical" evidence="8">
    <location>
        <begin position="275"/>
        <end position="297"/>
    </location>
</feature>
<feature type="transmembrane region" description="Helical" evidence="8">
    <location>
        <begin position="167"/>
        <end position="188"/>
    </location>
</feature>
<dbReference type="Proteomes" id="UP000025238">
    <property type="component" value="Chromosome"/>
</dbReference>
<evidence type="ECO:0000256" key="3">
    <source>
        <dbReference type="ARBA" id="ARBA00022475"/>
    </source>
</evidence>
<dbReference type="InterPro" id="IPR001750">
    <property type="entry name" value="ND/Mrp_TM"/>
</dbReference>
<dbReference type="PANTHER" id="PTHR42703:SF1">
    <property type="entry name" value="NA(+)_H(+) ANTIPORTER SUBUNIT D1"/>
    <property type="match status" value="1"/>
</dbReference>
<dbReference type="InterPro" id="IPR003918">
    <property type="entry name" value="NADH_UbQ_OxRdtase"/>
</dbReference>
<name>A0A023WZ98_STUST</name>
<accession>A0A023WZ98</accession>
<dbReference type="GO" id="GO:0005886">
    <property type="term" value="C:plasma membrane"/>
    <property type="evidence" value="ECO:0007669"/>
    <property type="project" value="UniProtKB-SubCell"/>
</dbReference>
<evidence type="ECO:0000313" key="10">
    <source>
        <dbReference type="EMBL" id="AHY45050.1"/>
    </source>
</evidence>
<evidence type="ECO:0000256" key="6">
    <source>
        <dbReference type="ARBA" id="ARBA00023136"/>
    </source>
</evidence>
<dbReference type="InterPro" id="IPR050586">
    <property type="entry name" value="CPA3_Na-H_Antiporter_D"/>
</dbReference>
<evidence type="ECO:0000256" key="2">
    <source>
        <dbReference type="ARBA" id="ARBA00005346"/>
    </source>
</evidence>
<reference evidence="10 11" key="1">
    <citation type="submission" date="2014-03" db="EMBL/GenBank/DDBJ databases">
        <title>Complete genome sequence of Pseudomonas stutzeri 19SMN4.</title>
        <authorList>
            <person name="Brunet-Galmes I."/>
            <person name="Nogales B."/>
            <person name="Busquets A."/>
            <person name="Pena A."/>
            <person name="Gomila M."/>
            <person name="Garcia-Valdes E."/>
            <person name="Lalucat J."/>
            <person name="Bennasar A."/>
            <person name="Bosch R."/>
        </authorList>
    </citation>
    <scope>NUCLEOTIDE SEQUENCE [LARGE SCALE GENOMIC DNA]</scope>
    <source>
        <strain evidence="10 11">19SMN4</strain>
    </source>
</reference>
<evidence type="ECO:0000259" key="9">
    <source>
        <dbReference type="Pfam" id="PF00361"/>
    </source>
</evidence>
<dbReference type="GO" id="GO:0008137">
    <property type="term" value="F:NADH dehydrogenase (ubiquinone) activity"/>
    <property type="evidence" value="ECO:0007669"/>
    <property type="project" value="InterPro"/>
</dbReference>
<organism evidence="10 11">
    <name type="scientific">Stutzerimonas stutzeri</name>
    <name type="common">Pseudomonas stutzeri</name>
    <dbReference type="NCBI Taxonomy" id="316"/>
    <lineage>
        <taxon>Bacteria</taxon>
        <taxon>Pseudomonadati</taxon>
        <taxon>Pseudomonadota</taxon>
        <taxon>Gammaproteobacteria</taxon>
        <taxon>Pseudomonadales</taxon>
        <taxon>Pseudomonadaceae</taxon>
        <taxon>Stutzerimonas</taxon>
    </lineage>
</organism>
<dbReference type="EMBL" id="CP007509">
    <property type="protein sequence ID" value="AHY45050.1"/>
    <property type="molecule type" value="Genomic_DNA"/>
</dbReference>
<feature type="transmembrane region" description="Helical" evidence="8">
    <location>
        <begin position="411"/>
        <end position="428"/>
    </location>
</feature>
<dbReference type="PANTHER" id="PTHR42703">
    <property type="entry name" value="NADH DEHYDROGENASE"/>
    <property type="match status" value="1"/>
</dbReference>
<dbReference type="KEGG" id="pstu:UIB01_22200"/>
<dbReference type="GO" id="GO:0042773">
    <property type="term" value="P:ATP synthesis coupled electron transport"/>
    <property type="evidence" value="ECO:0007669"/>
    <property type="project" value="InterPro"/>
</dbReference>
<keyword evidence="3" id="KW-1003">Cell membrane</keyword>
<keyword evidence="10" id="KW-0830">Ubiquinone</keyword>
<feature type="transmembrane region" description="Helical" evidence="8">
    <location>
        <begin position="208"/>
        <end position="234"/>
    </location>
</feature>
<feature type="transmembrane region" description="Helical" evidence="8">
    <location>
        <begin position="328"/>
        <end position="352"/>
    </location>
</feature>
<feature type="domain" description="NADH:quinone oxidoreductase/Mrp antiporter transmembrane" evidence="9">
    <location>
        <begin position="133"/>
        <end position="423"/>
    </location>
</feature>
<keyword evidence="6 8" id="KW-0472">Membrane</keyword>
<feature type="transmembrane region" description="Helical" evidence="8">
    <location>
        <begin position="6"/>
        <end position="24"/>
    </location>
</feature>
<evidence type="ECO:0000313" key="11">
    <source>
        <dbReference type="Proteomes" id="UP000025238"/>
    </source>
</evidence>
<feature type="transmembrane region" description="Helical" evidence="8">
    <location>
        <begin position="77"/>
        <end position="100"/>
    </location>
</feature>
<keyword evidence="5 8" id="KW-1133">Transmembrane helix</keyword>
<feature type="transmembrane region" description="Helical" evidence="8">
    <location>
        <begin position="373"/>
        <end position="391"/>
    </location>
</feature>
<dbReference type="OrthoDB" id="9768329at2"/>
<keyword evidence="4 7" id="KW-0812">Transmembrane</keyword>
<feature type="transmembrane region" description="Helical" evidence="8">
    <location>
        <begin position="112"/>
        <end position="131"/>
    </location>
</feature>
<feature type="transmembrane region" description="Helical" evidence="8">
    <location>
        <begin position="449"/>
        <end position="470"/>
    </location>
</feature>
<feature type="transmembrane region" description="Helical" evidence="8">
    <location>
        <begin position="36"/>
        <end position="57"/>
    </location>
</feature>
<feature type="transmembrane region" description="Helical" evidence="8">
    <location>
        <begin position="137"/>
        <end position="155"/>
    </location>
</feature>
<dbReference type="Pfam" id="PF00361">
    <property type="entry name" value="Proton_antipo_M"/>
    <property type="match status" value="1"/>
</dbReference>
<comment type="subcellular location">
    <subcellularLocation>
        <location evidence="1">Cell membrane</location>
        <topology evidence="1">Multi-pass membrane protein</topology>
    </subcellularLocation>
    <subcellularLocation>
        <location evidence="7">Membrane</location>
        <topology evidence="7">Multi-pass membrane protein</topology>
    </subcellularLocation>
</comment>
<protein>
    <submittedName>
        <fullName evidence="10">NADH/ubiquinone/plastoquinone</fullName>
    </submittedName>
</protein>
<evidence type="ECO:0000256" key="8">
    <source>
        <dbReference type="SAM" id="Phobius"/>
    </source>
</evidence>
<feature type="transmembrane region" description="Helical" evidence="8">
    <location>
        <begin position="246"/>
        <end position="269"/>
    </location>
</feature>
<gene>
    <name evidence="10" type="ORF">UIB01_22200</name>
</gene>
<dbReference type="PRINTS" id="PR01437">
    <property type="entry name" value="NUOXDRDTASE4"/>
</dbReference>
<dbReference type="PATRIC" id="fig|316.97.peg.4444"/>
<comment type="similarity">
    <text evidence="2">Belongs to the CPA3 antiporters (TC 2.A.63) subunit D family.</text>
</comment>
<evidence type="ECO:0000256" key="1">
    <source>
        <dbReference type="ARBA" id="ARBA00004651"/>
    </source>
</evidence>
<evidence type="ECO:0000256" key="5">
    <source>
        <dbReference type="ARBA" id="ARBA00022989"/>
    </source>
</evidence>
<feature type="transmembrane region" description="Helical" evidence="8">
    <location>
        <begin position="304"/>
        <end position="322"/>
    </location>
</feature>
<proteinExistence type="inferred from homology"/>
<evidence type="ECO:0000256" key="4">
    <source>
        <dbReference type="ARBA" id="ARBA00022692"/>
    </source>
</evidence>
<sequence>MTEFLILHAPLWPVLLPILGAGLATCLSKHRRAQRLVTGLCITLLLVSSLLLLAAVYQQGVLAIRFGGWDAPFGVVFVADALSAAMAAITGILAAAVMTFGLADIRRREEQAGFYPLMLGMLAGVNGAFLTGDIFNLYVWFEVMLITAMGLLSIGRNRARLDATVRYAVLNLFSTLLFLTGVALLYGATGTLNMADLARVLPETEPSINLTLSALLLLCGFGIKAGYFPLFFWLPASYHTASITVSAIFAGLLTKVGVYACFRVFTLIFSVEDSGIREIVAVLAAGTMLFGVFGAAVQWDVRRILSFHIVSQIGYMLLGLAISTQAALAGAIFYIIHHIIVKANLFLLAGAIHRASGTFDLRKSGGLMYRNPLLAALFLVPALSLAGLPPLSGFWAKFLVIDASFRAGEHWLAGLALFVGLLTLYSMSKIWMEAFWKKPVLPRAEARRIPLPMLLAIASLGALTLVIGFMPQPLILFSQTAAAALLEPSAYLSAVLPANPILEPRP</sequence>